<reference evidence="4" key="1">
    <citation type="submission" date="2021-01" db="EMBL/GenBank/DDBJ databases">
        <authorList>
            <person name="Corre E."/>
            <person name="Pelletier E."/>
            <person name="Niang G."/>
            <person name="Scheremetjew M."/>
            <person name="Finn R."/>
            <person name="Kale V."/>
            <person name="Holt S."/>
            <person name="Cochrane G."/>
            <person name="Meng A."/>
            <person name="Brown T."/>
            <person name="Cohen L."/>
        </authorList>
    </citation>
    <scope>NUCLEOTIDE SEQUENCE</scope>
    <source>
        <strain evidence="4">OF101</strain>
    </source>
</reference>
<evidence type="ECO:0000256" key="2">
    <source>
        <dbReference type="SAM" id="Phobius"/>
    </source>
</evidence>
<name>A0A7S1SF49_ALECA</name>
<feature type="transmembrane region" description="Helical" evidence="2">
    <location>
        <begin position="84"/>
        <end position="102"/>
    </location>
</feature>
<feature type="transmembrane region" description="Helical" evidence="2">
    <location>
        <begin position="429"/>
        <end position="447"/>
    </location>
</feature>
<dbReference type="InterPro" id="IPR002654">
    <property type="entry name" value="Glyco_trans_25"/>
</dbReference>
<evidence type="ECO:0000256" key="1">
    <source>
        <dbReference type="SAM" id="MobiDB-lite"/>
    </source>
</evidence>
<feature type="transmembrane region" description="Helical" evidence="2">
    <location>
        <begin position="12"/>
        <end position="29"/>
    </location>
</feature>
<dbReference type="Pfam" id="PF01755">
    <property type="entry name" value="Glyco_transf_25"/>
    <property type="match status" value="1"/>
</dbReference>
<feature type="region of interest" description="Disordered" evidence="1">
    <location>
        <begin position="104"/>
        <end position="131"/>
    </location>
</feature>
<organism evidence="4">
    <name type="scientific">Alexandrium catenella</name>
    <name type="common">Red tide dinoflagellate</name>
    <name type="synonym">Gonyaulax catenella</name>
    <dbReference type="NCBI Taxonomy" id="2925"/>
    <lineage>
        <taxon>Eukaryota</taxon>
        <taxon>Sar</taxon>
        <taxon>Alveolata</taxon>
        <taxon>Dinophyceae</taxon>
        <taxon>Gonyaulacales</taxon>
        <taxon>Pyrocystaceae</taxon>
        <taxon>Alexandrium</taxon>
    </lineage>
</organism>
<keyword evidence="2" id="KW-0812">Transmembrane</keyword>
<sequence>MPSLRCTGSSSFICVAMAATAGLATMYGFSDSTPPSVQGHLAFTAGLPRRALRVATYAPAIGDPALRSAPALAGAGRDTDTWQLSYAAPFAGLAAALAAAVARRPPPRAGRGRTRQPAAAETEAGAPPSPPVWVVNLDKSVERWKTCQEELAANGITAERFPATLGKSMTDEELKEKTTWAARYFCTPGMIGCFMSHLRIWNRVAKEGHPAVVVFEDDIVILHKDFNSQLQSLLKELPDDWDVCLLGAVGCVAPEREPFYMRLYGLVTGGGRASPGKTRMVSPNVYVPYRPAGTHAYMVSQKGAEKLSRLCPKPQYHVDLTAWGLKELSLYAVRDQLATQRFDDDTTVSKQGAPLTKRFLRWTLDVSGLAYMGRRGGVPNLQWAWTIACFALPVPFSSSRRRLIVEMGPASALFVVMCLLSIPLRSLKVAGFALAYLTCMITIIRSLAGTHKPATFTVMALLSAAVIYYG</sequence>
<dbReference type="CDD" id="cd06532">
    <property type="entry name" value="Glyco_transf_25"/>
    <property type="match status" value="1"/>
</dbReference>
<dbReference type="EMBL" id="HBGE01117184">
    <property type="protein sequence ID" value="CAD9193094.1"/>
    <property type="molecule type" value="Transcribed_RNA"/>
</dbReference>
<proteinExistence type="predicted"/>
<evidence type="ECO:0000259" key="3">
    <source>
        <dbReference type="Pfam" id="PF01755"/>
    </source>
</evidence>
<protein>
    <recommendedName>
        <fullName evidence="3">Glycosyl transferase family 25 domain-containing protein</fullName>
    </recommendedName>
</protein>
<dbReference type="AlphaFoldDB" id="A0A7S1SF49"/>
<accession>A0A7S1SF49</accession>
<feature type="transmembrane region" description="Helical" evidence="2">
    <location>
        <begin position="403"/>
        <end position="423"/>
    </location>
</feature>
<keyword evidence="2" id="KW-0472">Membrane</keyword>
<keyword evidence="2" id="KW-1133">Transmembrane helix</keyword>
<evidence type="ECO:0000313" key="4">
    <source>
        <dbReference type="EMBL" id="CAD9193094.1"/>
    </source>
</evidence>
<feature type="domain" description="Glycosyl transferase family 25" evidence="3">
    <location>
        <begin position="131"/>
        <end position="320"/>
    </location>
</feature>
<gene>
    <name evidence="4" type="ORF">ACAT0790_LOCUS69871</name>
</gene>
<feature type="compositionally biased region" description="Low complexity" evidence="1">
    <location>
        <begin position="115"/>
        <end position="126"/>
    </location>
</feature>